<dbReference type="GeneID" id="117643633"/>
<proteinExistence type="predicted"/>
<organism evidence="2">
    <name type="scientific">Thrips palmi</name>
    <name type="common">Melon thrips</name>
    <dbReference type="NCBI Taxonomy" id="161013"/>
    <lineage>
        <taxon>Eukaryota</taxon>
        <taxon>Metazoa</taxon>
        <taxon>Ecdysozoa</taxon>
        <taxon>Arthropoda</taxon>
        <taxon>Hexapoda</taxon>
        <taxon>Insecta</taxon>
        <taxon>Pterygota</taxon>
        <taxon>Neoptera</taxon>
        <taxon>Paraneoptera</taxon>
        <taxon>Thysanoptera</taxon>
        <taxon>Terebrantia</taxon>
        <taxon>Thripoidea</taxon>
        <taxon>Thripidae</taxon>
        <taxon>Thrips</taxon>
    </lineage>
</organism>
<sequence length="244" mass="27298">MCFDTDITGSDPLGQGLIWPFSSWGATSSDILTIAMHTKVDKSLLRFLETRMNEELSKQTLQVRAPVVIRIHRCIGTISENTCEYFNSFIWTTAVCQFLKAKGVFWTPMKEALHPTFECPIKKGHYEVINSTTNVDQMGEILGASLEKFVWKGVLELFNERSEMGVCILIHSEFRRILKVYNARKTEHGGISKVRLFLMDPMSVFSSGEAARGGVAPQCHGGISTRSLLGGSSTAWCGLRYKYA</sequence>
<evidence type="ECO:0000313" key="1">
    <source>
        <dbReference type="Proteomes" id="UP000515158"/>
    </source>
</evidence>
<reference evidence="2" key="1">
    <citation type="submission" date="2025-08" db="UniProtKB">
        <authorList>
            <consortium name="RefSeq"/>
        </authorList>
    </citation>
    <scope>IDENTIFICATION</scope>
    <source>
        <tissue evidence="2">Total insect</tissue>
    </source>
</reference>
<dbReference type="AlphaFoldDB" id="A0A6P8YMW4"/>
<protein>
    <submittedName>
        <fullName evidence="2">Uncharacterized protein LOC117643633 isoform X1</fullName>
    </submittedName>
</protein>
<dbReference type="RefSeq" id="XP_034238515.1">
    <property type="nucleotide sequence ID" value="XM_034382624.1"/>
</dbReference>
<evidence type="ECO:0000313" key="2">
    <source>
        <dbReference type="RefSeq" id="XP_034238515.1"/>
    </source>
</evidence>
<keyword evidence="1" id="KW-1185">Reference proteome</keyword>
<gene>
    <name evidence="2" type="primary">LOC117643633</name>
</gene>
<dbReference type="Proteomes" id="UP000515158">
    <property type="component" value="Unplaced"/>
</dbReference>
<dbReference type="InParanoid" id="A0A6P8YMW4"/>
<accession>A0A6P8YMW4</accession>
<name>A0A6P8YMW4_THRPL</name>
<dbReference type="KEGG" id="tpal:117643633"/>